<sequence>MLITHSVGVIFVFIHFHLVLFTSVFGPSHSTPGEQPSAPNNFTVRSIIDMKNSSTIQISWSSNATKRQWYALEIASDYENKKFIPLFDYLKCCNINYEHYSNRKVVQFRLYAVDHNGKSDGIESDLILLPNYRESYLNLTVLYDADYKLYLTWKIVCMKQFLGFKIFYRTLSYPPKWKVVEVKEYINHAPHFHENFSVSTPQRSLFTAVNRTVTLRNLKPYEMYLIKLMCVESENTTALHSTDFFLLVTAQDLPHEIRWKLKDSPYNIFMQEQCENSYSIKAYYPNESYEVFIGARNHKGLGTEKKLTFTTFIRATSEAYRNASKNSWKKRRQETDQKHHAKSHEHKDSAV</sequence>
<keyword evidence="2" id="KW-0472">Membrane</keyword>
<gene>
    <name evidence="3" type="ORF">DICVIV_06135</name>
</gene>
<reference evidence="3 4" key="1">
    <citation type="submission" date="2013-11" db="EMBL/GenBank/DDBJ databases">
        <title>Draft genome of the bovine lungworm Dictyocaulus viviparus.</title>
        <authorList>
            <person name="Mitreva M."/>
        </authorList>
    </citation>
    <scope>NUCLEOTIDE SEQUENCE [LARGE SCALE GENOMIC DNA]</scope>
    <source>
        <strain evidence="3 4">HannoverDv2000</strain>
    </source>
</reference>
<dbReference type="AlphaFoldDB" id="A0A0D8XVE5"/>
<reference evidence="4" key="2">
    <citation type="journal article" date="2016" name="Sci. Rep.">
        <title>Dictyocaulus viviparus genome, variome and transcriptome elucidate lungworm biology and support future intervention.</title>
        <authorList>
            <person name="McNulty S.N."/>
            <person name="Strube C."/>
            <person name="Rosa B.A."/>
            <person name="Martin J.C."/>
            <person name="Tyagi R."/>
            <person name="Choi Y.J."/>
            <person name="Wang Q."/>
            <person name="Hallsworth Pepin K."/>
            <person name="Zhang X."/>
            <person name="Ozersky P."/>
            <person name="Wilson R.K."/>
            <person name="Sternberg P.W."/>
            <person name="Gasser R.B."/>
            <person name="Mitreva M."/>
        </authorList>
    </citation>
    <scope>NUCLEOTIDE SEQUENCE [LARGE SCALE GENOMIC DNA]</scope>
    <source>
        <strain evidence="4">HannoverDv2000</strain>
    </source>
</reference>
<name>A0A0D8XVE5_DICVI</name>
<evidence type="ECO:0000313" key="4">
    <source>
        <dbReference type="Proteomes" id="UP000053766"/>
    </source>
</evidence>
<dbReference type="OrthoDB" id="5877779at2759"/>
<evidence type="ECO:0000313" key="3">
    <source>
        <dbReference type="EMBL" id="KJH47782.1"/>
    </source>
</evidence>
<feature type="region of interest" description="Disordered" evidence="1">
    <location>
        <begin position="323"/>
        <end position="351"/>
    </location>
</feature>
<evidence type="ECO:0000256" key="2">
    <source>
        <dbReference type="SAM" id="Phobius"/>
    </source>
</evidence>
<protein>
    <recommendedName>
        <fullName evidence="5">Fibronectin type III domain protein</fullName>
    </recommendedName>
</protein>
<evidence type="ECO:0008006" key="5">
    <source>
        <dbReference type="Google" id="ProtNLM"/>
    </source>
</evidence>
<keyword evidence="4" id="KW-1185">Reference proteome</keyword>
<evidence type="ECO:0000256" key="1">
    <source>
        <dbReference type="SAM" id="MobiDB-lite"/>
    </source>
</evidence>
<feature type="transmembrane region" description="Helical" evidence="2">
    <location>
        <begin position="7"/>
        <end position="26"/>
    </location>
</feature>
<keyword evidence="2" id="KW-1133">Transmembrane helix</keyword>
<dbReference type="InterPro" id="IPR036116">
    <property type="entry name" value="FN3_sf"/>
</dbReference>
<accession>A0A0D8XVE5</accession>
<dbReference type="Proteomes" id="UP000053766">
    <property type="component" value="Unassembled WGS sequence"/>
</dbReference>
<dbReference type="EMBL" id="KN716293">
    <property type="protein sequence ID" value="KJH47782.1"/>
    <property type="molecule type" value="Genomic_DNA"/>
</dbReference>
<proteinExistence type="predicted"/>
<organism evidence="3 4">
    <name type="scientific">Dictyocaulus viviparus</name>
    <name type="common">Bovine lungworm</name>
    <dbReference type="NCBI Taxonomy" id="29172"/>
    <lineage>
        <taxon>Eukaryota</taxon>
        <taxon>Metazoa</taxon>
        <taxon>Ecdysozoa</taxon>
        <taxon>Nematoda</taxon>
        <taxon>Chromadorea</taxon>
        <taxon>Rhabditida</taxon>
        <taxon>Rhabditina</taxon>
        <taxon>Rhabditomorpha</taxon>
        <taxon>Strongyloidea</taxon>
        <taxon>Metastrongylidae</taxon>
        <taxon>Dictyocaulus</taxon>
    </lineage>
</organism>
<keyword evidence="2" id="KW-0812">Transmembrane</keyword>
<dbReference type="SUPFAM" id="SSF49265">
    <property type="entry name" value="Fibronectin type III"/>
    <property type="match status" value="2"/>
</dbReference>